<dbReference type="RefSeq" id="WP_103912458.1">
    <property type="nucleotide sequence ID" value="NZ_FNUS01000001.1"/>
</dbReference>
<proteinExistence type="predicted"/>
<organism evidence="1 2">
    <name type="scientific">Halpernia humi</name>
    <dbReference type="NCBI Taxonomy" id="493375"/>
    <lineage>
        <taxon>Bacteria</taxon>
        <taxon>Pseudomonadati</taxon>
        <taxon>Bacteroidota</taxon>
        <taxon>Flavobacteriia</taxon>
        <taxon>Flavobacteriales</taxon>
        <taxon>Weeksellaceae</taxon>
        <taxon>Chryseobacterium group</taxon>
        <taxon>Halpernia</taxon>
    </lineage>
</organism>
<evidence type="ECO:0000313" key="1">
    <source>
        <dbReference type="EMBL" id="SEF60319.1"/>
    </source>
</evidence>
<name>A0A1H5TC05_9FLAO</name>
<sequence length="287" mass="34099">MKHHFGDFLFREDNYWSIIPNRDRYKYYLIDEIRDKNSVKIITIGKDSISWKQISDFPNLEELTLHEPTKEQIEYIRNLQCLKRLRITHARPKNIDFISNLLNLEEIVFEYVSGFSDLSPLKNLKKLKSLHFENLRKVSDFSGLNDIESLKYIRIDGTLDWNQPIDDFEFIKHLPNLEILSLGGINNKTEYPVFLPLLKSEKLKKILVMNNSFQTKEYAFLEILLPNVEGSKNELFHHYNGWIEFLGKKAGMFKETNPNIIDKCAEFKKLYDSFKIEAKDFLKNYFK</sequence>
<gene>
    <name evidence="1" type="ORF">SAMN05421847_0428</name>
</gene>
<dbReference type="AlphaFoldDB" id="A0A1H5TC05"/>
<keyword evidence="2" id="KW-1185">Reference proteome</keyword>
<dbReference type="OrthoDB" id="1247155at2"/>
<protein>
    <recommendedName>
        <fullName evidence="3">Leucine-rich repeat domain-containing protein</fullName>
    </recommendedName>
</protein>
<accession>A0A1H5TC05</accession>
<dbReference type="InterPro" id="IPR032675">
    <property type="entry name" value="LRR_dom_sf"/>
</dbReference>
<dbReference type="EMBL" id="FNUS01000001">
    <property type="protein sequence ID" value="SEF60319.1"/>
    <property type="molecule type" value="Genomic_DNA"/>
</dbReference>
<evidence type="ECO:0000313" key="2">
    <source>
        <dbReference type="Proteomes" id="UP000236738"/>
    </source>
</evidence>
<dbReference type="Proteomes" id="UP000236738">
    <property type="component" value="Unassembled WGS sequence"/>
</dbReference>
<reference evidence="2" key="1">
    <citation type="submission" date="2016-10" db="EMBL/GenBank/DDBJ databases">
        <authorList>
            <person name="Varghese N."/>
            <person name="Submissions S."/>
        </authorList>
    </citation>
    <scope>NUCLEOTIDE SEQUENCE [LARGE SCALE GENOMIC DNA]</scope>
    <source>
        <strain evidence="2">DSM 21580</strain>
    </source>
</reference>
<dbReference type="Gene3D" id="3.80.10.10">
    <property type="entry name" value="Ribonuclease Inhibitor"/>
    <property type="match status" value="1"/>
</dbReference>
<evidence type="ECO:0008006" key="3">
    <source>
        <dbReference type="Google" id="ProtNLM"/>
    </source>
</evidence>
<dbReference type="SUPFAM" id="SSF52058">
    <property type="entry name" value="L domain-like"/>
    <property type="match status" value="1"/>
</dbReference>